<accession>A0A081N9A6</accession>
<sequence length="92" mass="9760">MGKLKKGSSKLGSQQPATKPAGVVTTHTQKTTATPKSFRLSGDDIANLKQITQAVNGISHSKVSETKVVKALLQLGSELPPEKVLKALREIL</sequence>
<proteinExistence type="predicted"/>
<evidence type="ECO:0000256" key="1">
    <source>
        <dbReference type="SAM" id="MobiDB-lite"/>
    </source>
</evidence>
<reference evidence="2 3" key="1">
    <citation type="submission" date="2014-06" db="EMBL/GenBank/DDBJ databases">
        <title>Whole Genome Sequences of Three Symbiotic Endozoicomonas Bacteria.</title>
        <authorList>
            <person name="Neave M.J."/>
            <person name="Apprill A."/>
            <person name="Voolstra C.R."/>
        </authorList>
    </citation>
    <scope>NUCLEOTIDE SEQUENCE [LARGE SCALE GENOMIC DNA]</scope>
    <source>
        <strain evidence="2 3">DSM 25634</strain>
    </source>
</reference>
<dbReference type="RefSeq" id="WP_034841280.1">
    <property type="nucleotide sequence ID" value="NZ_JOKH01000007.1"/>
</dbReference>
<feature type="region of interest" description="Disordered" evidence="1">
    <location>
        <begin position="1"/>
        <end position="38"/>
    </location>
</feature>
<comment type="caution">
    <text evidence="2">The sequence shown here is derived from an EMBL/GenBank/DDBJ whole genome shotgun (WGS) entry which is preliminary data.</text>
</comment>
<name>A0A081N9A6_9GAMM</name>
<protein>
    <submittedName>
        <fullName evidence="2">Uncharacterized protein</fullName>
    </submittedName>
</protein>
<gene>
    <name evidence="2" type="ORF">GZ78_24415</name>
</gene>
<dbReference type="STRING" id="1137799.GZ78_24415"/>
<evidence type="ECO:0000313" key="2">
    <source>
        <dbReference type="EMBL" id="KEQ15029.1"/>
    </source>
</evidence>
<evidence type="ECO:0000313" key="3">
    <source>
        <dbReference type="Proteomes" id="UP000028073"/>
    </source>
</evidence>
<dbReference type="EMBL" id="JOKH01000007">
    <property type="protein sequence ID" value="KEQ15029.1"/>
    <property type="molecule type" value="Genomic_DNA"/>
</dbReference>
<feature type="compositionally biased region" description="Low complexity" evidence="1">
    <location>
        <begin position="25"/>
        <end position="34"/>
    </location>
</feature>
<dbReference type="Proteomes" id="UP000028073">
    <property type="component" value="Unassembled WGS sequence"/>
</dbReference>
<dbReference type="OrthoDB" id="7107857at2"/>
<dbReference type="AlphaFoldDB" id="A0A081N9A6"/>
<keyword evidence="3" id="KW-1185">Reference proteome</keyword>
<organism evidence="2 3">
    <name type="scientific">Endozoicomonas numazuensis</name>
    <dbReference type="NCBI Taxonomy" id="1137799"/>
    <lineage>
        <taxon>Bacteria</taxon>
        <taxon>Pseudomonadati</taxon>
        <taxon>Pseudomonadota</taxon>
        <taxon>Gammaproteobacteria</taxon>
        <taxon>Oceanospirillales</taxon>
        <taxon>Endozoicomonadaceae</taxon>
        <taxon>Endozoicomonas</taxon>
    </lineage>
</organism>